<dbReference type="InterPro" id="IPR052155">
    <property type="entry name" value="Biofilm_reg_signaling"/>
</dbReference>
<dbReference type="PANTHER" id="PTHR44757">
    <property type="entry name" value="DIGUANYLATE CYCLASE DGCP"/>
    <property type="match status" value="1"/>
</dbReference>
<evidence type="ECO:0000259" key="3">
    <source>
        <dbReference type="PROSITE" id="PS50883"/>
    </source>
</evidence>
<organism evidence="5 6">
    <name type="scientific">Rivihabitans pingtungensis</name>
    <dbReference type="NCBI Taxonomy" id="1054498"/>
    <lineage>
        <taxon>Bacteria</taxon>
        <taxon>Pseudomonadati</taxon>
        <taxon>Pseudomonadota</taxon>
        <taxon>Betaproteobacteria</taxon>
        <taxon>Neisseriales</taxon>
        <taxon>Aquaspirillaceae</taxon>
        <taxon>Rivihabitans</taxon>
    </lineage>
</organism>
<dbReference type="NCBIfam" id="TIGR00254">
    <property type="entry name" value="GGDEF"/>
    <property type="match status" value="1"/>
</dbReference>
<dbReference type="Pfam" id="PF13185">
    <property type="entry name" value="GAF_2"/>
    <property type="match status" value="1"/>
</dbReference>
<dbReference type="SMART" id="SM00052">
    <property type="entry name" value="EAL"/>
    <property type="match status" value="1"/>
</dbReference>
<dbReference type="PROSITE" id="PS50887">
    <property type="entry name" value="GGDEF"/>
    <property type="match status" value="1"/>
</dbReference>
<dbReference type="PANTHER" id="PTHR44757:SF2">
    <property type="entry name" value="BIOFILM ARCHITECTURE MAINTENANCE PROTEIN MBAA"/>
    <property type="match status" value="1"/>
</dbReference>
<dbReference type="InterPro" id="IPR035965">
    <property type="entry name" value="PAS-like_dom_sf"/>
</dbReference>
<dbReference type="Pfam" id="PF13426">
    <property type="entry name" value="PAS_9"/>
    <property type="match status" value="1"/>
</dbReference>
<dbReference type="Pfam" id="PF00563">
    <property type="entry name" value="EAL"/>
    <property type="match status" value="1"/>
</dbReference>
<dbReference type="OrthoDB" id="8522032at2"/>
<dbReference type="PROSITE" id="PS50113">
    <property type="entry name" value="PAC"/>
    <property type="match status" value="1"/>
</dbReference>
<dbReference type="InterPro" id="IPR001610">
    <property type="entry name" value="PAC"/>
</dbReference>
<dbReference type="FunFam" id="3.20.20.450:FF:000001">
    <property type="entry name" value="Cyclic di-GMP phosphodiesterase yahA"/>
    <property type="match status" value="1"/>
</dbReference>
<dbReference type="InterPro" id="IPR001633">
    <property type="entry name" value="EAL_dom"/>
</dbReference>
<evidence type="ECO:0000259" key="4">
    <source>
        <dbReference type="PROSITE" id="PS50887"/>
    </source>
</evidence>
<dbReference type="Gene3D" id="3.20.20.450">
    <property type="entry name" value="EAL domain"/>
    <property type="match status" value="1"/>
</dbReference>
<dbReference type="CDD" id="cd01949">
    <property type="entry name" value="GGDEF"/>
    <property type="match status" value="1"/>
</dbReference>
<dbReference type="CDD" id="cd01948">
    <property type="entry name" value="EAL"/>
    <property type="match status" value="1"/>
</dbReference>
<evidence type="ECO:0000259" key="1">
    <source>
        <dbReference type="PROSITE" id="PS50112"/>
    </source>
</evidence>
<evidence type="ECO:0000259" key="2">
    <source>
        <dbReference type="PROSITE" id="PS50113"/>
    </source>
</evidence>
<dbReference type="RefSeq" id="WP_110390745.1">
    <property type="nucleotide sequence ID" value="NZ_QJKI01000009.1"/>
</dbReference>
<dbReference type="InterPro" id="IPR029787">
    <property type="entry name" value="Nucleotide_cyclase"/>
</dbReference>
<dbReference type="SUPFAM" id="SSF55785">
    <property type="entry name" value="PYP-like sensor domain (PAS domain)"/>
    <property type="match status" value="1"/>
</dbReference>
<dbReference type="SMART" id="SM00091">
    <property type="entry name" value="PAS"/>
    <property type="match status" value="1"/>
</dbReference>
<dbReference type="InterPro" id="IPR000014">
    <property type="entry name" value="PAS"/>
</dbReference>
<dbReference type="AlphaFoldDB" id="A0A318KQH0"/>
<gene>
    <name evidence="5" type="ORF">DFR34_10946</name>
</gene>
<dbReference type="PIRSF" id="PIRSF005925">
    <property type="entry name" value="Dos"/>
    <property type="match status" value="1"/>
</dbReference>
<dbReference type="SUPFAM" id="SSF55781">
    <property type="entry name" value="GAF domain-like"/>
    <property type="match status" value="1"/>
</dbReference>
<dbReference type="SMART" id="SM00065">
    <property type="entry name" value="GAF"/>
    <property type="match status" value="1"/>
</dbReference>
<proteinExistence type="predicted"/>
<feature type="domain" description="GGDEF" evidence="4">
    <location>
        <begin position="349"/>
        <end position="482"/>
    </location>
</feature>
<dbReference type="InterPro" id="IPR029016">
    <property type="entry name" value="GAF-like_dom_sf"/>
</dbReference>
<dbReference type="PROSITE" id="PS50883">
    <property type="entry name" value="EAL"/>
    <property type="match status" value="1"/>
</dbReference>
<dbReference type="InterPro" id="IPR003018">
    <property type="entry name" value="GAF"/>
</dbReference>
<feature type="domain" description="PAC" evidence="2">
    <location>
        <begin position="265"/>
        <end position="317"/>
    </location>
</feature>
<reference evidence="5 6" key="1">
    <citation type="submission" date="2018-05" db="EMBL/GenBank/DDBJ databases">
        <title>Genomic Encyclopedia of Type Strains, Phase IV (KMG-IV): sequencing the most valuable type-strain genomes for metagenomic binning, comparative biology and taxonomic classification.</title>
        <authorList>
            <person name="Goeker M."/>
        </authorList>
    </citation>
    <scope>NUCLEOTIDE SEQUENCE [LARGE SCALE GENOMIC DNA]</scope>
    <source>
        <strain evidence="5 6">DSM 29661</strain>
    </source>
</reference>
<dbReference type="NCBIfam" id="TIGR00229">
    <property type="entry name" value="sensory_box"/>
    <property type="match status" value="1"/>
</dbReference>
<dbReference type="SUPFAM" id="SSF55073">
    <property type="entry name" value="Nucleotide cyclase"/>
    <property type="match status" value="1"/>
</dbReference>
<dbReference type="SUPFAM" id="SSF141868">
    <property type="entry name" value="EAL domain-like"/>
    <property type="match status" value="1"/>
</dbReference>
<evidence type="ECO:0000313" key="5">
    <source>
        <dbReference type="EMBL" id="PXX78822.1"/>
    </source>
</evidence>
<dbReference type="CDD" id="cd00130">
    <property type="entry name" value="PAS"/>
    <property type="match status" value="1"/>
</dbReference>
<dbReference type="Gene3D" id="3.30.70.270">
    <property type="match status" value="1"/>
</dbReference>
<protein>
    <submittedName>
        <fullName evidence="5">PAS domain S-box-containing protein/diguanylate cyclase (GGDEF)-like protein</fullName>
    </submittedName>
</protein>
<dbReference type="InterPro" id="IPR012226">
    <property type="entry name" value="Diguanyl_cyclase/Pdiesterase"/>
</dbReference>
<feature type="domain" description="PAS" evidence="1">
    <location>
        <begin position="192"/>
        <end position="238"/>
    </location>
</feature>
<dbReference type="InterPro" id="IPR043128">
    <property type="entry name" value="Rev_trsase/Diguanyl_cyclase"/>
</dbReference>
<keyword evidence="6" id="KW-1185">Reference proteome</keyword>
<dbReference type="Proteomes" id="UP000247555">
    <property type="component" value="Unassembled WGS sequence"/>
</dbReference>
<dbReference type="Gene3D" id="3.30.450.20">
    <property type="entry name" value="PAS domain"/>
    <property type="match status" value="1"/>
</dbReference>
<name>A0A318KQH0_9NEIS</name>
<dbReference type="SMART" id="SM00267">
    <property type="entry name" value="GGDEF"/>
    <property type="match status" value="1"/>
</dbReference>
<dbReference type="EMBL" id="QJKI01000009">
    <property type="protein sequence ID" value="PXX78822.1"/>
    <property type="molecule type" value="Genomic_DNA"/>
</dbReference>
<dbReference type="InterPro" id="IPR035919">
    <property type="entry name" value="EAL_sf"/>
</dbReference>
<evidence type="ECO:0000313" key="6">
    <source>
        <dbReference type="Proteomes" id="UP000247555"/>
    </source>
</evidence>
<dbReference type="InterPro" id="IPR000700">
    <property type="entry name" value="PAS-assoc_C"/>
</dbReference>
<dbReference type="SMART" id="SM00086">
    <property type="entry name" value="PAC"/>
    <property type="match status" value="1"/>
</dbReference>
<sequence>MNPGSCLVDDPGVANLQLLSHAEQQDILLLQQAILESVAQGHDPLDIINEVCRLEERLLPNAVGSVMLLDEDGKLNVYAAPSVPPEGVERLRLLCPGPNSGSCGNALYRGEPVFVSDTLTDPRWADLRDLAVDFNLLACWSMPIYGAGREIIGTFALSSFERRAPTEFHHKLLEIGASIIGIVLERRREADNLRLMAKVFENSNEGILVTDAQARIVSVNPAFVSMTGYSRDEALGQTPRLLASGIHDQVFYQHMWASLLEQGHWHGEIWNRRKNGEVFPEWLSLSAVHDHNGVLSHYVGLFFDLSERKAAEARAEYLIHHDPLTDLPNRLQAKNRLNEAIARRQDDGEGVALLYVDLDNFKTINDSLGQAMGDQLLKAAAQRMQTLLQSQEMLARHGADEFLLMVPHVREPRQLTELASLLLNAFAAPFDINGQQLHSTLSIGVALAPDDGDDYDALLQKAETAVRAAKEAGRNTFRFFTGQQGGQAAEQLLIRNGLHNALLRNEFILHYQPQLDLTTGRIVGAEALVRWLHPEQGMVPPGKFIPVAEESGLIVPIGEWVLHEACRQLAQWREEGLGDLVVAVNLSGVEFKRGYLVESVTHTLARTGLPATCLELELTESMLMHDVENVISTLQRLKALGVRLSIDDFGTGYSCLSYLTRFDVDTLKIDQSFVRQLHLGDQHAAIIRAVIQMAHSLDLATIAEGVEDAEVVAFLRAHACDQAQGYFFSKPLPAEDFARFVRQYRAVL</sequence>
<accession>A0A318KQH0</accession>
<dbReference type="InterPro" id="IPR000160">
    <property type="entry name" value="GGDEF_dom"/>
</dbReference>
<dbReference type="PROSITE" id="PS50112">
    <property type="entry name" value="PAS"/>
    <property type="match status" value="1"/>
</dbReference>
<comment type="caution">
    <text evidence="5">The sequence shown here is derived from an EMBL/GenBank/DDBJ whole genome shotgun (WGS) entry which is preliminary data.</text>
</comment>
<feature type="domain" description="EAL" evidence="3">
    <location>
        <begin position="491"/>
        <end position="745"/>
    </location>
</feature>
<dbReference type="Pfam" id="PF00990">
    <property type="entry name" value="GGDEF"/>
    <property type="match status" value="1"/>
</dbReference>
<dbReference type="Gene3D" id="3.30.450.40">
    <property type="match status" value="1"/>
</dbReference>